<dbReference type="SFLD" id="SFLDS00003">
    <property type="entry name" value="Haloacid_Dehalogenase"/>
    <property type="match status" value="1"/>
</dbReference>
<keyword evidence="1" id="KW-0378">Hydrolase</keyword>
<dbReference type="NCBIfam" id="TIGR01509">
    <property type="entry name" value="HAD-SF-IA-v3"/>
    <property type="match status" value="1"/>
</dbReference>
<dbReference type="Gene3D" id="3.40.50.1000">
    <property type="entry name" value="HAD superfamily/HAD-like"/>
    <property type="match status" value="1"/>
</dbReference>
<dbReference type="GO" id="GO:0016787">
    <property type="term" value="F:hydrolase activity"/>
    <property type="evidence" value="ECO:0007669"/>
    <property type="project" value="UniProtKB-KW"/>
</dbReference>
<proteinExistence type="predicted"/>
<keyword evidence="2" id="KW-1185">Reference proteome</keyword>
<dbReference type="InterPro" id="IPR023198">
    <property type="entry name" value="PGP-like_dom2"/>
</dbReference>
<dbReference type="InterPro" id="IPR051806">
    <property type="entry name" value="HAD-like_SPP"/>
</dbReference>
<dbReference type="InterPro" id="IPR023214">
    <property type="entry name" value="HAD_sf"/>
</dbReference>
<dbReference type="SFLD" id="SFLDG01129">
    <property type="entry name" value="C1.5:_HAD__Beta-PGM__Phosphata"/>
    <property type="match status" value="1"/>
</dbReference>
<dbReference type="PANTHER" id="PTHR43481:SF4">
    <property type="entry name" value="GLYCEROL-1-PHOSPHATE PHOSPHOHYDROLASE 1-RELATED"/>
    <property type="match status" value="1"/>
</dbReference>
<reference evidence="2" key="1">
    <citation type="journal article" date="2019" name="Int. J. Syst. Evol. Microbiol.">
        <title>The Global Catalogue of Microorganisms (GCM) 10K type strain sequencing project: providing services to taxonomists for standard genome sequencing and annotation.</title>
        <authorList>
            <consortium name="The Broad Institute Genomics Platform"/>
            <consortium name="The Broad Institute Genome Sequencing Center for Infectious Disease"/>
            <person name="Wu L."/>
            <person name="Ma J."/>
        </authorList>
    </citation>
    <scope>NUCLEOTIDE SEQUENCE [LARGE SCALE GENOMIC DNA]</scope>
    <source>
        <strain evidence="2">CCM 7427</strain>
    </source>
</reference>
<accession>A0ABW5QHX6</accession>
<evidence type="ECO:0000313" key="2">
    <source>
        <dbReference type="Proteomes" id="UP001597521"/>
    </source>
</evidence>
<sequence>MRLESGTVIEAARLAFDMDGTLIDSTGLIEKAWVHWAKHHHLDVTDILQACHGRRAIETVARFAVPGMDIEAEAAQVADFVDRRLDELKPAPGAMELLQSLSPADWGLVTSAQRSIAERWMRHLEFPVPSVLIAAEDVVAGKPHPMPYIAAARALGCRTEEMVVFEDSVAGLTSAEMAGAHVIAVGQHSEGYGRWLPDFVDLRFAEGRLHIR</sequence>
<comment type="caution">
    <text evidence="1">The sequence shown here is derived from an EMBL/GenBank/DDBJ whole genome shotgun (WGS) entry which is preliminary data.</text>
</comment>
<dbReference type="InterPro" id="IPR036412">
    <property type="entry name" value="HAD-like_sf"/>
</dbReference>
<dbReference type="InterPro" id="IPR006439">
    <property type="entry name" value="HAD-SF_hydro_IA"/>
</dbReference>
<evidence type="ECO:0000313" key="1">
    <source>
        <dbReference type="EMBL" id="MFD2647357.1"/>
    </source>
</evidence>
<dbReference type="Proteomes" id="UP001597521">
    <property type="component" value="Unassembled WGS sequence"/>
</dbReference>
<dbReference type="RefSeq" id="WP_386832387.1">
    <property type="nucleotide sequence ID" value="NZ_JBHUNP010000001.1"/>
</dbReference>
<dbReference type="SUPFAM" id="SSF56784">
    <property type="entry name" value="HAD-like"/>
    <property type="match status" value="1"/>
</dbReference>
<gene>
    <name evidence="1" type="ORF">ACFSX5_06040</name>
</gene>
<dbReference type="InterPro" id="IPR041492">
    <property type="entry name" value="HAD_2"/>
</dbReference>
<dbReference type="PANTHER" id="PTHR43481">
    <property type="entry name" value="FRUCTOSE-1-PHOSPHATE PHOSPHATASE"/>
    <property type="match status" value="1"/>
</dbReference>
<protein>
    <submittedName>
        <fullName evidence="1">HAD-IA family hydrolase</fullName>
    </submittedName>
</protein>
<name>A0ABW5QHX6_9HYPH</name>
<organism evidence="1 2">
    <name type="scientific">Devosia albogilva</name>
    <dbReference type="NCBI Taxonomy" id="429726"/>
    <lineage>
        <taxon>Bacteria</taxon>
        <taxon>Pseudomonadati</taxon>
        <taxon>Pseudomonadota</taxon>
        <taxon>Alphaproteobacteria</taxon>
        <taxon>Hyphomicrobiales</taxon>
        <taxon>Devosiaceae</taxon>
        <taxon>Devosia</taxon>
    </lineage>
</organism>
<dbReference type="EMBL" id="JBHUNP010000001">
    <property type="protein sequence ID" value="MFD2647357.1"/>
    <property type="molecule type" value="Genomic_DNA"/>
</dbReference>
<dbReference type="Gene3D" id="1.10.150.240">
    <property type="entry name" value="Putative phosphatase, domain 2"/>
    <property type="match status" value="1"/>
</dbReference>
<dbReference type="Pfam" id="PF13419">
    <property type="entry name" value="HAD_2"/>
    <property type="match status" value="1"/>
</dbReference>